<keyword evidence="2 5" id="KW-0812">Transmembrane</keyword>
<dbReference type="InterPro" id="IPR050578">
    <property type="entry name" value="MARVEL-CKLF_proteins"/>
</dbReference>
<feature type="transmembrane region" description="Helical" evidence="6">
    <location>
        <begin position="112"/>
        <end position="136"/>
    </location>
</feature>
<dbReference type="Proteomes" id="UP000593571">
    <property type="component" value="Unassembled WGS sequence"/>
</dbReference>
<gene>
    <name evidence="8" type="ORF">HJG63_012906</name>
</gene>
<comment type="subcellular location">
    <subcellularLocation>
        <location evidence="1">Membrane</location>
        <topology evidence="1">Multi-pass membrane protein</topology>
    </subcellularLocation>
</comment>
<dbReference type="GO" id="GO:0016020">
    <property type="term" value="C:membrane"/>
    <property type="evidence" value="ECO:0007669"/>
    <property type="project" value="UniProtKB-SubCell"/>
</dbReference>
<evidence type="ECO:0000313" key="8">
    <source>
        <dbReference type="EMBL" id="KAF6405233.1"/>
    </source>
</evidence>
<dbReference type="InterPro" id="IPR008253">
    <property type="entry name" value="Marvel"/>
</dbReference>
<feature type="transmembrane region" description="Helical" evidence="6">
    <location>
        <begin position="84"/>
        <end position="106"/>
    </location>
</feature>
<dbReference type="Pfam" id="PF01284">
    <property type="entry name" value="MARVEL"/>
    <property type="match status" value="1"/>
</dbReference>
<dbReference type="PRINTS" id="PR01884">
    <property type="entry name" value="MALPROTEIN"/>
</dbReference>
<dbReference type="GO" id="GO:0019911">
    <property type="term" value="F:structural constituent of myelin sheath"/>
    <property type="evidence" value="ECO:0007669"/>
    <property type="project" value="TreeGrafter"/>
</dbReference>
<comment type="caution">
    <text evidence="8">The sequence shown here is derived from an EMBL/GenBank/DDBJ whole genome shotgun (WGS) entry which is preliminary data.</text>
</comment>
<feature type="domain" description="MARVEL" evidence="7">
    <location>
        <begin position="76"/>
        <end position="220"/>
    </location>
</feature>
<dbReference type="EMBL" id="JACASE010000015">
    <property type="protein sequence ID" value="KAF6405233.1"/>
    <property type="molecule type" value="Genomic_DNA"/>
</dbReference>
<dbReference type="PANTHER" id="PTHR22776">
    <property type="entry name" value="MARVEL-CONTAINING POTENTIAL LIPID RAFT-ASSOCIATED PROTEIN"/>
    <property type="match status" value="1"/>
</dbReference>
<keyword evidence="9" id="KW-1185">Reference proteome</keyword>
<dbReference type="GO" id="GO:0042552">
    <property type="term" value="P:myelination"/>
    <property type="evidence" value="ECO:0007669"/>
    <property type="project" value="TreeGrafter"/>
</dbReference>
<feature type="transmembrane region" description="Helical" evidence="6">
    <location>
        <begin position="191"/>
        <end position="216"/>
    </location>
</feature>
<dbReference type="PROSITE" id="PS51225">
    <property type="entry name" value="MARVEL"/>
    <property type="match status" value="1"/>
</dbReference>
<evidence type="ECO:0000256" key="6">
    <source>
        <dbReference type="SAM" id="Phobius"/>
    </source>
</evidence>
<protein>
    <submittedName>
        <fullName evidence="8">Mal, T cell differentiation protein 2</fullName>
    </submittedName>
</protein>
<sequence length="221" mass="23830">MKGCWTCSRCEDGSSMKTAGNGPGVRAGLRSEALREEGVSNDDRERATGRAAGMRAGCWGAAGPAATAAPPGLFRPRAPSRDRLSLFAQLFGGLVWILVASSNVPLPLLQGWVMFVSVTAFVFSLLFLGVFLSGVVTQISANWNFLDFAYHFTVFVFYFGAFLLEAAATSLHDLRCNATVALEPLLNDNQYNINVAATIFAFVTTACYGCSLGLALRRWRP</sequence>
<evidence type="ECO:0000256" key="5">
    <source>
        <dbReference type="PROSITE-ProRule" id="PRU00581"/>
    </source>
</evidence>
<dbReference type="InterPro" id="IPR013295">
    <property type="entry name" value="MAL"/>
</dbReference>
<dbReference type="AlphaFoldDB" id="A0A7J8C301"/>
<proteinExistence type="predicted"/>
<organism evidence="8 9">
    <name type="scientific">Rousettus aegyptiacus</name>
    <name type="common">Egyptian fruit bat</name>
    <name type="synonym">Pteropus aegyptiacus</name>
    <dbReference type="NCBI Taxonomy" id="9407"/>
    <lineage>
        <taxon>Eukaryota</taxon>
        <taxon>Metazoa</taxon>
        <taxon>Chordata</taxon>
        <taxon>Craniata</taxon>
        <taxon>Vertebrata</taxon>
        <taxon>Euteleostomi</taxon>
        <taxon>Mammalia</taxon>
        <taxon>Eutheria</taxon>
        <taxon>Laurasiatheria</taxon>
        <taxon>Chiroptera</taxon>
        <taxon>Yinpterochiroptera</taxon>
        <taxon>Pteropodoidea</taxon>
        <taxon>Pteropodidae</taxon>
        <taxon>Rousettinae</taxon>
        <taxon>Rousettus</taxon>
    </lineage>
</organism>
<keyword evidence="3 6" id="KW-1133">Transmembrane helix</keyword>
<feature type="transmembrane region" description="Helical" evidence="6">
    <location>
        <begin position="148"/>
        <end position="171"/>
    </location>
</feature>
<evidence type="ECO:0000313" key="9">
    <source>
        <dbReference type="Proteomes" id="UP000593571"/>
    </source>
</evidence>
<evidence type="ECO:0000259" key="7">
    <source>
        <dbReference type="PROSITE" id="PS51225"/>
    </source>
</evidence>
<dbReference type="PANTHER" id="PTHR22776:SF42">
    <property type="entry name" value="PROTEIN MAL2"/>
    <property type="match status" value="1"/>
</dbReference>
<accession>A0A7J8C301</accession>
<evidence type="ECO:0000256" key="4">
    <source>
        <dbReference type="ARBA" id="ARBA00023136"/>
    </source>
</evidence>
<keyword evidence="4 5" id="KW-0472">Membrane</keyword>
<evidence type="ECO:0000256" key="3">
    <source>
        <dbReference type="ARBA" id="ARBA00022989"/>
    </source>
</evidence>
<name>A0A7J8C301_ROUAE</name>
<reference evidence="8 9" key="1">
    <citation type="journal article" date="2020" name="Nature">
        <title>Six reference-quality genomes reveal evolution of bat adaptations.</title>
        <authorList>
            <person name="Jebb D."/>
            <person name="Huang Z."/>
            <person name="Pippel M."/>
            <person name="Hughes G.M."/>
            <person name="Lavrichenko K."/>
            <person name="Devanna P."/>
            <person name="Winkler S."/>
            <person name="Jermiin L.S."/>
            <person name="Skirmuntt E.C."/>
            <person name="Katzourakis A."/>
            <person name="Burkitt-Gray L."/>
            <person name="Ray D.A."/>
            <person name="Sullivan K.A.M."/>
            <person name="Roscito J.G."/>
            <person name="Kirilenko B.M."/>
            <person name="Davalos L.M."/>
            <person name="Corthals A.P."/>
            <person name="Power M.L."/>
            <person name="Jones G."/>
            <person name="Ransome R.D."/>
            <person name="Dechmann D.K.N."/>
            <person name="Locatelli A.G."/>
            <person name="Puechmaille S.J."/>
            <person name="Fedrigo O."/>
            <person name="Jarvis E.D."/>
            <person name="Hiller M."/>
            <person name="Vernes S.C."/>
            <person name="Myers E.W."/>
            <person name="Teeling E.C."/>
        </authorList>
    </citation>
    <scope>NUCLEOTIDE SEQUENCE [LARGE SCALE GENOMIC DNA]</scope>
    <source>
        <strain evidence="8">MRouAeg1</strain>
        <tissue evidence="8">Muscle</tissue>
    </source>
</reference>
<evidence type="ECO:0000256" key="2">
    <source>
        <dbReference type="ARBA" id="ARBA00022692"/>
    </source>
</evidence>
<evidence type="ECO:0000256" key="1">
    <source>
        <dbReference type="ARBA" id="ARBA00004141"/>
    </source>
</evidence>